<feature type="transmembrane region" description="Helical" evidence="1">
    <location>
        <begin position="136"/>
        <end position="157"/>
    </location>
</feature>
<feature type="domain" description="Acyltransferase 3" evidence="2">
    <location>
        <begin position="13"/>
        <end position="327"/>
    </location>
</feature>
<feature type="transmembrane region" description="Helical" evidence="1">
    <location>
        <begin position="164"/>
        <end position="182"/>
    </location>
</feature>
<feature type="transmembrane region" description="Helical" evidence="1">
    <location>
        <begin position="253"/>
        <end position="271"/>
    </location>
</feature>
<accession>A0ABW9JA88</accession>
<keyword evidence="3" id="KW-0012">Acyltransferase</keyword>
<evidence type="ECO:0000256" key="1">
    <source>
        <dbReference type="SAM" id="Phobius"/>
    </source>
</evidence>
<evidence type="ECO:0000313" key="3">
    <source>
        <dbReference type="EMBL" id="MFN0257469.1"/>
    </source>
</evidence>
<dbReference type="EMBL" id="SSHJ02000009">
    <property type="protein sequence ID" value="MFN0257469.1"/>
    <property type="molecule type" value="Genomic_DNA"/>
</dbReference>
<reference evidence="3 4" key="1">
    <citation type="submission" date="2024-12" db="EMBL/GenBank/DDBJ databases">
        <authorList>
            <person name="Hu S."/>
        </authorList>
    </citation>
    <scope>NUCLEOTIDE SEQUENCE [LARGE SCALE GENOMIC DNA]</scope>
    <source>
        <strain evidence="3 4">THG-T11</strain>
    </source>
</reference>
<feature type="transmembrane region" description="Helical" evidence="1">
    <location>
        <begin position="283"/>
        <end position="301"/>
    </location>
</feature>
<evidence type="ECO:0000259" key="2">
    <source>
        <dbReference type="Pfam" id="PF01757"/>
    </source>
</evidence>
<keyword evidence="1" id="KW-0812">Transmembrane</keyword>
<feature type="transmembrane region" description="Helical" evidence="1">
    <location>
        <begin position="307"/>
        <end position="328"/>
    </location>
</feature>
<organism evidence="3 4">
    <name type="scientific">Pedobacter ureilyticus</name>
    <dbReference type="NCBI Taxonomy" id="1393051"/>
    <lineage>
        <taxon>Bacteria</taxon>
        <taxon>Pseudomonadati</taxon>
        <taxon>Bacteroidota</taxon>
        <taxon>Sphingobacteriia</taxon>
        <taxon>Sphingobacteriales</taxon>
        <taxon>Sphingobacteriaceae</taxon>
        <taxon>Pedobacter</taxon>
    </lineage>
</organism>
<feature type="transmembrane region" description="Helical" evidence="1">
    <location>
        <begin position="202"/>
        <end position="223"/>
    </location>
</feature>
<gene>
    <name evidence="3" type="ORF">E6A44_017915</name>
</gene>
<dbReference type="GO" id="GO:0016746">
    <property type="term" value="F:acyltransferase activity"/>
    <property type="evidence" value="ECO:0007669"/>
    <property type="project" value="UniProtKB-KW"/>
</dbReference>
<feature type="transmembrane region" description="Helical" evidence="1">
    <location>
        <begin position="12"/>
        <end position="30"/>
    </location>
</feature>
<keyword evidence="4" id="KW-1185">Reference proteome</keyword>
<keyword evidence="1" id="KW-1133">Transmembrane helix</keyword>
<dbReference type="Proteomes" id="UP001517247">
    <property type="component" value="Unassembled WGS sequence"/>
</dbReference>
<feature type="transmembrane region" description="Helical" evidence="1">
    <location>
        <begin position="50"/>
        <end position="70"/>
    </location>
</feature>
<dbReference type="InterPro" id="IPR002656">
    <property type="entry name" value="Acyl_transf_3_dom"/>
</dbReference>
<keyword evidence="3" id="KW-0808">Transferase</keyword>
<feature type="transmembrane region" description="Helical" evidence="1">
    <location>
        <begin position="90"/>
        <end position="109"/>
    </location>
</feature>
<name>A0ABW9JA88_9SPHI</name>
<sequence>METTRPIGRKEFKGIDVTKFILALFVVAGHTHPFKDIQNPIFVEIWESSLLLVVPYFFMAAGFFLFTKVYKQPDKAYQLATIWPYLKRIFKLYIYWTIIFLPITIWRYATDDLTFQKDLVLFVRGTLFFGENYYSWPLWFLLSMTYSIAVIYLLTLINFRLKTIFIVSILLFIMATIFNYLVRQESENEFLLAVGRAVKYLFLTGRLFTGMFYLMIGGLIGLGKIRFSNSMLFIIVVSALVFQFFKIEIISPLLFAFFPIVLFYLTLGLRLENVKSNAFLRKCSTVLYFTHMIVFFLYSLIFKEVSYFGWDAFLVSVIVPILLTPLIIRNEERVPILKELFG</sequence>
<keyword evidence="1" id="KW-0472">Membrane</keyword>
<protein>
    <submittedName>
        <fullName evidence="3">Acyltransferase</fullName>
    </submittedName>
</protein>
<dbReference type="Pfam" id="PF01757">
    <property type="entry name" value="Acyl_transf_3"/>
    <property type="match status" value="1"/>
</dbReference>
<comment type="caution">
    <text evidence="3">The sequence shown here is derived from an EMBL/GenBank/DDBJ whole genome shotgun (WGS) entry which is preliminary data.</text>
</comment>
<feature type="transmembrane region" description="Helical" evidence="1">
    <location>
        <begin position="230"/>
        <end position="247"/>
    </location>
</feature>
<evidence type="ECO:0000313" key="4">
    <source>
        <dbReference type="Proteomes" id="UP001517247"/>
    </source>
</evidence>
<proteinExistence type="predicted"/>
<dbReference type="RefSeq" id="WP_138724551.1">
    <property type="nucleotide sequence ID" value="NZ_SSHJ02000009.1"/>
</dbReference>